<name>A0ACC7NVF3_9BACL</name>
<sequence length="351" mass="39165">MKLLHLSKEGSRTDLTHLVQRITWSGSYQEAARKLEVELAVSVTDVWLRSPSVELADVLMLFSGKGEELFRGYVFGKSKTLTGNRLTINAYDGMIYLIKSELSRQFQQVTAEQIADVVCRELEILAGEMAYTGIPQSFPHLAKTGYEAIMTAYTTAGRQNGKRYMPRMNAGKLDVVEKGAEVARRKVLASVHLTESSYGENLEDMVNTVLLADEKGNALGHISRPEWVSSYGLLQKVYQQEEGKDMATMAKSLLQDYRKNASVELLGGPDAYDLLAGNAVQVRESYTGLNGLFYIDEDTHTFENGQHMVALELNFQNVMDEQEAEQPVKDADPSGADKDDIFMYLKEYKGG</sequence>
<gene>
    <name evidence="1" type="ORF">ACI1P1_10565</name>
</gene>
<accession>A0ACC7NVF3</accession>
<reference evidence="1" key="1">
    <citation type="submission" date="2024-12" db="EMBL/GenBank/DDBJ databases">
        <authorList>
            <person name="Wu N."/>
        </authorList>
    </citation>
    <scope>NUCLEOTIDE SEQUENCE</scope>
    <source>
        <strain evidence="1">P15</strain>
    </source>
</reference>
<dbReference type="EMBL" id="JBJURJ010000006">
    <property type="protein sequence ID" value="MFM9328731.1"/>
    <property type="molecule type" value="Genomic_DNA"/>
</dbReference>
<keyword evidence="2" id="KW-1185">Reference proteome</keyword>
<dbReference type="Proteomes" id="UP001631969">
    <property type="component" value="Unassembled WGS sequence"/>
</dbReference>
<evidence type="ECO:0000313" key="2">
    <source>
        <dbReference type="Proteomes" id="UP001631969"/>
    </source>
</evidence>
<comment type="caution">
    <text evidence="1">The sequence shown here is derived from an EMBL/GenBank/DDBJ whole genome shotgun (WGS) entry which is preliminary data.</text>
</comment>
<protein>
    <submittedName>
        <fullName evidence="1">Uncharacterized protein</fullName>
    </submittedName>
</protein>
<evidence type="ECO:0000313" key="1">
    <source>
        <dbReference type="EMBL" id="MFM9328731.1"/>
    </source>
</evidence>
<organism evidence="1 2">
    <name type="scientific">Paenibacillus mesotrionivorans</name>
    <dbReference type="NCBI Taxonomy" id="3160968"/>
    <lineage>
        <taxon>Bacteria</taxon>
        <taxon>Bacillati</taxon>
        <taxon>Bacillota</taxon>
        <taxon>Bacilli</taxon>
        <taxon>Bacillales</taxon>
        <taxon>Paenibacillaceae</taxon>
        <taxon>Paenibacillus</taxon>
    </lineage>
</organism>
<proteinExistence type="predicted"/>